<feature type="domain" description="Alcohol dehydrogenase-like N-terminal" evidence="1">
    <location>
        <begin position="32"/>
        <end position="85"/>
    </location>
</feature>
<evidence type="ECO:0000259" key="1">
    <source>
        <dbReference type="Pfam" id="PF08240"/>
    </source>
</evidence>
<dbReference type="AlphaFoldDB" id="A0A139ABF6"/>
<gene>
    <name evidence="2" type="ORF">M427DRAFT_33712</name>
</gene>
<protein>
    <recommendedName>
        <fullName evidence="1">Alcohol dehydrogenase-like N-terminal domain-containing protein</fullName>
    </recommendedName>
</protein>
<dbReference type="STRING" id="1344416.A0A139ABF6"/>
<dbReference type="EMBL" id="KQ965775">
    <property type="protein sequence ID" value="KXS13743.1"/>
    <property type="molecule type" value="Genomic_DNA"/>
</dbReference>
<dbReference type="GO" id="GO:0016651">
    <property type="term" value="F:oxidoreductase activity, acting on NAD(P)H"/>
    <property type="evidence" value="ECO:0007669"/>
    <property type="project" value="InterPro"/>
</dbReference>
<dbReference type="OrthoDB" id="10257049at2759"/>
<evidence type="ECO:0000313" key="3">
    <source>
        <dbReference type="Proteomes" id="UP000070544"/>
    </source>
</evidence>
<dbReference type="PANTHER" id="PTHR45348:SF2">
    <property type="entry name" value="ZINC-TYPE ALCOHOL DEHYDROGENASE-LIKE PROTEIN C2E1P3.01"/>
    <property type="match status" value="1"/>
</dbReference>
<dbReference type="InterPro" id="IPR047122">
    <property type="entry name" value="Trans-enoyl_RdTase-like"/>
</dbReference>
<name>A0A139ABF6_GONPJ</name>
<dbReference type="PANTHER" id="PTHR45348">
    <property type="entry name" value="HYPOTHETICAL OXIDOREDUCTASE (EUROFUNG)"/>
    <property type="match status" value="1"/>
</dbReference>
<dbReference type="InterPro" id="IPR013154">
    <property type="entry name" value="ADH-like_N"/>
</dbReference>
<proteinExistence type="predicted"/>
<evidence type="ECO:0000313" key="2">
    <source>
        <dbReference type="EMBL" id="KXS13743.1"/>
    </source>
</evidence>
<dbReference type="SUPFAM" id="SSF50129">
    <property type="entry name" value="GroES-like"/>
    <property type="match status" value="1"/>
</dbReference>
<accession>A0A139ABF6</accession>
<sequence>MVTASYPAVVVSAADGARLQANPQKPYPPLPGPDEVLIRNVAVASNPKDWKLSVNGDFDGHIEGNDVAGYIEEIGAKVMWSSGTRPGPRGGNVIVLAHS</sequence>
<dbReference type="Gene3D" id="3.90.180.10">
    <property type="entry name" value="Medium-chain alcohol dehydrogenases, catalytic domain"/>
    <property type="match status" value="1"/>
</dbReference>
<keyword evidence="3" id="KW-1185">Reference proteome</keyword>
<dbReference type="Proteomes" id="UP000070544">
    <property type="component" value="Unassembled WGS sequence"/>
</dbReference>
<organism evidence="2 3">
    <name type="scientific">Gonapodya prolifera (strain JEL478)</name>
    <name type="common">Monoblepharis prolifera</name>
    <dbReference type="NCBI Taxonomy" id="1344416"/>
    <lineage>
        <taxon>Eukaryota</taxon>
        <taxon>Fungi</taxon>
        <taxon>Fungi incertae sedis</taxon>
        <taxon>Chytridiomycota</taxon>
        <taxon>Chytridiomycota incertae sedis</taxon>
        <taxon>Monoblepharidomycetes</taxon>
        <taxon>Monoblepharidales</taxon>
        <taxon>Gonapodyaceae</taxon>
        <taxon>Gonapodya</taxon>
    </lineage>
</organism>
<dbReference type="Pfam" id="PF08240">
    <property type="entry name" value="ADH_N"/>
    <property type="match status" value="1"/>
</dbReference>
<reference evidence="2 3" key="1">
    <citation type="journal article" date="2015" name="Genome Biol. Evol.">
        <title>Phylogenomic analyses indicate that early fungi evolved digesting cell walls of algal ancestors of land plants.</title>
        <authorList>
            <person name="Chang Y."/>
            <person name="Wang S."/>
            <person name="Sekimoto S."/>
            <person name="Aerts A.L."/>
            <person name="Choi C."/>
            <person name="Clum A."/>
            <person name="LaButti K.M."/>
            <person name="Lindquist E.A."/>
            <person name="Yee Ngan C."/>
            <person name="Ohm R.A."/>
            <person name="Salamov A.A."/>
            <person name="Grigoriev I.V."/>
            <person name="Spatafora J.W."/>
            <person name="Berbee M.L."/>
        </authorList>
    </citation>
    <scope>NUCLEOTIDE SEQUENCE [LARGE SCALE GENOMIC DNA]</scope>
    <source>
        <strain evidence="2 3">JEL478</strain>
    </source>
</reference>
<dbReference type="InterPro" id="IPR011032">
    <property type="entry name" value="GroES-like_sf"/>
</dbReference>